<dbReference type="InterPro" id="IPR051057">
    <property type="entry name" value="PI-PLC_domain"/>
</dbReference>
<dbReference type="AlphaFoldDB" id="A0A3N4LR92"/>
<dbReference type="OrthoDB" id="7984201at2759"/>
<dbReference type="EMBL" id="ML121543">
    <property type="protein sequence ID" value="RPB24049.1"/>
    <property type="molecule type" value="Genomic_DNA"/>
</dbReference>
<evidence type="ECO:0000313" key="2">
    <source>
        <dbReference type="EMBL" id="RPB24049.1"/>
    </source>
</evidence>
<dbReference type="Proteomes" id="UP000267821">
    <property type="component" value="Unassembled WGS sequence"/>
</dbReference>
<gene>
    <name evidence="2" type="ORF">L211DRAFT_857371</name>
</gene>
<dbReference type="PANTHER" id="PTHR13593:SF80">
    <property type="entry name" value="PLC-LIKE PHOSPHODIESTERASE"/>
    <property type="match status" value="1"/>
</dbReference>
<evidence type="ECO:0008006" key="4">
    <source>
        <dbReference type="Google" id="ProtNLM"/>
    </source>
</evidence>
<dbReference type="GO" id="GO:0008081">
    <property type="term" value="F:phosphoric diester hydrolase activity"/>
    <property type="evidence" value="ECO:0007669"/>
    <property type="project" value="InterPro"/>
</dbReference>
<protein>
    <recommendedName>
        <fullName evidence="4">PLC-like phosphodiesterase</fullName>
    </recommendedName>
</protein>
<organism evidence="2 3">
    <name type="scientific">Terfezia boudieri ATCC MYA-4762</name>
    <dbReference type="NCBI Taxonomy" id="1051890"/>
    <lineage>
        <taxon>Eukaryota</taxon>
        <taxon>Fungi</taxon>
        <taxon>Dikarya</taxon>
        <taxon>Ascomycota</taxon>
        <taxon>Pezizomycotina</taxon>
        <taxon>Pezizomycetes</taxon>
        <taxon>Pezizales</taxon>
        <taxon>Pezizaceae</taxon>
        <taxon>Terfezia</taxon>
    </lineage>
</organism>
<proteinExistence type="predicted"/>
<dbReference type="InterPro" id="IPR017946">
    <property type="entry name" value="PLC-like_Pdiesterase_TIM-brl"/>
</dbReference>
<dbReference type="PANTHER" id="PTHR13593">
    <property type="match status" value="1"/>
</dbReference>
<evidence type="ECO:0000256" key="1">
    <source>
        <dbReference type="SAM" id="MobiDB-lite"/>
    </source>
</evidence>
<accession>A0A3N4LR92</accession>
<reference evidence="2 3" key="1">
    <citation type="journal article" date="2018" name="Nat. Ecol. Evol.">
        <title>Pezizomycetes genomes reveal the molecular basis of ectomycorrhizal truffle lifestyle.</title>
        <authorList>
            <person name="Murat C."/>
            <person name="Payen T."/>
            <person name="Noel B."/>
            <person name="Kuo A."/>
            <person name="Morin E."/>
            <person name="Chen J."/>
            <person name="Kohler A."/>
            <person name="Krizsan K."/>
            <person name="Balestrini R."/>
            <person name="Da Silva C."/>
            <person name="Montanini B."/>
            <person name="Hainaut M."/>
            <person name="Levati E."/>
            <person name="Barry K.W."/>
            <person name="Belfiori B."/>
            <person name="Cichocki N."/>
            <person name="Clum A."/>
            <person name="Dockter R.B."/>
            <person name="Fauchery L."/>
            <person name="Guy J."/>
            <person name="Iotti M."/>
            <person name="Le Tacon F."/>
            <person name="Lindquist E.A."/>
            <person name="Lipzen A."/>
            <person name="Malagnac F."/>
            <person name="Mello A."/>
            <person name="Molinier V."/>
            <person name="Miyauchi S."/>
            <person name="Poulain J."/>
            <person name="Riccioni C."/>
            <person name="Rubini A."/>
            <person name="Sitrit Y."/>
            <person name="Splivallo R."/>
            <person name="Traeger S."/>
            <person name="Wang M."/>
            <person name="Zifcakova L."/>
            <person name="Wipf D."/>
            <person name="Zambonelli A."/>
            <person name="Paolocci F."/>
            <person name="Nowrousian M."/>
            <person name="Ottonello S."/>
            <person name="Baldrian P."/>
            <person name="Spatafora J.W."/>
            <person name="Henrissat B."/>
            <person name="Nagy L.G."/>
            <person name="Aury J.M."/>
            <person name="Wincker P."/>
            <person name="Grigoriev I.V."/>
            <person name="Bonfante P."/>
            <person name="Martin F.M."/>
        </authorList>
    </citation>
    <scope>NUCLEOTIDE SEQUENCE [LARGE SCALE GENOMIC DNA]</scope>
    <source>
        <strain evidence="2 3">ATCC MYA-4762</strain>
    </source>
</reference>
<evidence type="ECO:0000313" key="3">
    <source>
        <dbReference type="Proteomes" id="UP000267821"/>
    </source>
</evidence>
<dbReference type="Gene3D" id="3.20.20.190">
    <property type="entry name" value="Phosphatidylinositol (PI) phosphodiesterase"/>
    <property type="match status" value="1"/>
</dbReference>
<sequence length="360" mass="39500">MNAACNNSPHLCDLSYGAITHLGTHNSPFIRDKSTSFSTSGNQYFNVTVQLDAGIRLLQGQLHRDSNGGEPRLCHSTCTLMDGGTLRDWLSHIKAWMDQHASEVVTLLIANGDRVTASELLPSFTNSGTDLLAFVPSPAGTRIPKFPTLQTMIKDDKRLVVFVTAGGGDASVPFLLNEWDYIWETKWENTDPKAWSCAVDRPGRLRGEGGIKRAQSEGVVPLLNWYLYVNMGLGMMRPYVEVITDTNGPSLTTGLETCKDSSHWAALLPPRVPTFVLVDFFNDGSPIATIDALNNVTDPVNRVTPPPTPTQTEGENWGSKGKSGGERVLDELLFKIDNEGLSPKWGDWILASGDWANLWI</sequence>
<dbReference type="InParanoid" id="A0A3N4LR92"/>
<dbReference type="GO" id="GO:0006629">
    <property type="term" value="P:lipid metabolic process"/>
    <property type="evidence" value="ECO:0007669"/>
    <property type="project" value="InterPro"/>
</dbReference>
<dbReference type="STRING" id="1051890.A0A3N4LR92"/>
<feature type="region of interest" description="Disordered" evidence="1">
    <location>
        <begin position="299"/>
        <end position="323"/>
    </location>
</feature>
<keyword evidence="3" id="KW-1185">Reference proteome</keyword>
<dbReference type="SUPFAM" id="SSF51695">
    <property type="entry name" value="PLC-like phosphodiesterases"/>
    <property type="match status" value="1"/>
</dbReference>
<name>A0A3N4LR92_9PEZI</name>
<dbReference type="Pfam" id="PF26146">
    <property type="entry name" value="PI-PLC_X"/>
    <property type="match status" value="1"/>
</dbReference>